<keyword evidence="4" id="KW-0949">S-adenosyl-L-methionine</keyword>
<proteinExistence type="inferred from homology"/>
<dbReference type="PANTHER" id="PTHR10867:SF44">
    <property type="entry name" value="NICOTINAMIDE N-METHYLTRANSFERASE ISOFORM X2"/>
    <property type="match status" value="1"/>
</dbReference>
<dbReference type="Proteomes" id="UP001176940">
    <property type="component" value="Unassembled WGS sequence"/>
</dbReference>
<accession>A0ABN9MPR3</accession>
<feature type="compositionally biased region" description="Polar residues" evidence="5">
    <location>
        <begin position="18"/>
        <end position="30"/>
    </location>
</feature>
<organism evidence="6 7">
    <name type="scientific">Ranitomeya imitator</name>
    <name type="common">mimic poison frog</name>
    <dbReference type="NCBI Taxonomy" id="111125"/>
    <lineage>
        <taxon>Eukaryota</taxon>
        <taxon>Metazoa</taxon>
        <taxon>Chordata</taxon>
        <taxon>Craniata</taxon>
        <taxon>Vertebrata</taxon>
        <taxon>Euteleostomi</taxon>
        <taxon>Amphibia</taxon>
        <taxon>Batrachia</taxon>
        <taxon>Anura</taxon>
        <taxon>Neobatrachia</taxon>
        <taxon>Hyloidea</taxon>
        <taxon>Dendrobatidae</taxon>
        <taxon>Dendrobatinae</taxon>
        <taxon>Ranitomeya</taxon>
    </lineage>
</organism>
<dbReference type="Pfam" id="PF01234">
    <property type="entry name" value="NNMT_PNMT_TEMT"/>
    <property type="match status" value="1"/>
</dbReference>
<evidence type="ECO:0000256" key="5">
    <source>
        <dbReference type="SAM" id="MobiDB-lite"/>
    </source>
</evidence>
<evidence type="ECO:0000313" key="7">
    <source>
        <dbReference type="Proteomes" id="UP001176940"/>
    </source>
</evidence>
<dbReference type="EMBL" id="CAUEEQ010078535">
    <property type="protein sequence ID" value="CAJ0967709.1"/>
    <property type="molecule type" value="Genomic_DNA"/>
</dbReference>
<dbReference type="Gene3D" id="3.40.50.150">
    <property type="entry name" value="Vaccinia Virus protein VP39"/>
    <property type="match status" value="1"/>
</dbReference>
<sequence length="338" mass="38435">MLRTRKAGLSPRSVCSPLPSTDFNGRSRKSSSNSFYRVRLSEMLGPTSLLSRLHCGRRRLGDRSGDGLRFPLCSGGNSTPNTTYKFYNENGLDSRQHLEHYLSDNPEIAFGEDIVEFPVKNLLKTFTDGHIKGDVLIDISPGSMVHHLFAACEYFKHIIVLKSRDTCIMELKRWVDERTGAFDWRHATKLHVDVNGNSDQLQDKEGKVRSALQHVVKCDLEKENIMDPIILPLADCIICAWLLDAICKDQDDYTRYLKKVSKLLKPGGHIILIGSLDVTYVTVGKHKFHSFNYDEDFARKSVAREGFIIDRCEVKKRMVVSDLTDYKAIIFIAAHKEK</sequence>
<keyword evidence="2" id="KW-0489">Methyltransferase</keyword>
<evidence type="ECO:0000256" key="3">
    <source>
        <dbReference type="ARBA" id="ARBA00022679"/>
    </source>
</evidence>
<evidence type="ECO:0008006" key="8">
    <source>
        <dbReference type="Google" id="ProtNLM"/>
    </source>
</evidence>
<evidence type="ECO:0000256" key="2">
    <source>
        <dbReference type="ARBA" id="ARBA00022603"/>
    </source>
</evidence>
<keyword evidence="3" id="KW-0808">Transferase</keyword>
<comment type="similarity">
    <text evidence="1">Belongs to the class I-like SAM-binding methyltransferase superfamily. NNMT/PNMT/TEMT family.</text>
</comment>
<keyword evidence="7" id="KW-1185">Reference proteome</keyword>
<gene>
    <name evidence="6" type="ORF">RIMI_LOCUS22430757</name>
</gene>
<dbReference type="SUPFAM" id="SSF53335">
    <property type="entry name" value="S-adenosyl-L-methionine-dependent methyltransferases"/>
    <property type="match status" value="1"/>
</dbReference>
<dbReference type="InterPro" id="IPR000940">
    <property type="entry name" value="NNMT_TEMT_trans"/>
</dbReference>
<reference evidence="6" key="1">
    <citation type="submission" date="2023-07" db="EMBL/GenBank/DDBJ databases">
        <authorList>
            <person name="Stuckert A."/>
        </authorList>
    </citation>
    <scope>NUCLEOTIDE SEQUENCE</scope>
</reference>
<protein>
    <recommendedName>
        <fullName evidence="8">Nicotinamide N-methyltransferase</fullName>
    </recommendedName>
</protein>
<dbReference type="PROSITE" id="PS51681">
    <property type="entry name" value="SAM_MT_NNMT_PNMT_TEMT"/>
    <property type="match status" value="1"/>
</dbReference>
<name>A0ABN9MPR3_9NEOB</name>
<dbReference type="InterPro" id="IPR029063">
    <property type="entry name" value="SAM-dependent_MTases_sf"/>
</dbReference>
<evidence type="ECO:0000313" key="6">
    <source>
        <dbReference type="EMBL" id="CAJ0967709.1"/>
    </source>
</evidence>
<dbReference type="PANTHER" id="PTHR10867">
    <property type="entry name" value="NNMT/PNMT/TEMT FAMILY MEMBER"/>
    <property type="match status" value="1"/>
</dbReference>
<feature type="region of interest" description="Disordered" evidence="5">
    <location>
        <begin position="1"/>
        <end position="30"/>
    </location>
</feature>
<comment type="caution">
    <text evidence="6">The sequence shown here is derived from an EMBL/GenBank/DDBJ whole genome shotgun (WGS) entry which is preliminary data.</text>
</comment>
<evidence type="ECO:0000256" key="1">
    <source>
        <dbReference type="ARBA" id="ARBA00007996"/>
    </source>
</evidence>
<evidence type="ECO:0000256" key="4">
    <source>
        <dbReference type="ARBA" id="ARBA00022691"/>
    </source>
</evidence>